<feature type="transmembrane region" description="Helical" evidence="2">
    <location>
        <begin position="56"/>
        <end position="79"/>
    </location>
</feature>
<evidence type="ECO:0000256" key="2">
    <source>
        <dbReference type="SAM" id="Phobius"/>
    </source>
</evidence>
<keyword evidence="2" id="KW-1133">Transmembrane helix</keyword>
<evidence type="ECO:0000313" key="4">
    <source>
        <dbReference type="Proteomes" id="UP001596138"/>
    </source>
</evidence>
<accession>A0ABW1SY57</accession>
<feature type="region of interest" description="Disordered" evidence="1">
    <location>
        <begin position="377"/>
        <end position="397"/>
    </location>
</feature>
<comment type="caution">
    <text evidence="3">The sequence shown here is derived from an EMBL/GenBank/DDBJ whole genome shotgun (WGS) entry which is preliminary data.</text>
</comment>
<organism evidence="3 4">
    <name type="scientific">Longivirga aurantiaca</name>
    <dbReference type="NCBI Taxonomy" id="1837743"/>
    <lineage>
        <taxon>Bacteria</taxon>
        <taxon>Bacillati</taxon>
        <taxon>Actinomycetota</taxon>
        <taxon>Actinomycetes</taxon>
        <taxon>Sporichthyales</taxon>
        <taxon>Sporichthyaceae</taxon>
        <taxon>Longivirga</taxon>
    </lineage>
</organism>
<reference evidence="4" key="1">
    <citation type="journal article" date="2019" name="Int. J. Syst. Evol. Microbiol.">
        <title>The Global Catalogue of Microorganisms (GCM) 10K type strain sequencing project: providing services to taxonomists for standard genome sequencing and annotation.</title>
        <authorList>
            <consortium name="The Broad Institute Genomics Platform"/>
            <consortium name="The Broad Institute Genome Sequencing Center for Infectious Disease"/>
            <person name="Wu L."/>
            <person name="Ma J."/>
        </authorList>
    </citation>
    <scope>NUCLEOTIDE SEQUENCE [LARGE SCALE GENOMIC DNA]</scope>
    <source>
        <strain evidence="4">CGMCC 4.7317</strain>
    </source>
</reference>
<evidence type="ECO:0000256" key="1">
    <source>
        <dbReference type="SAM" id="MobiDB-lite"/>
    </source>
</evidence>
<protein>
    <submittedName>
        <fullName evidence="3">Uncharacterized protein</fullName>
    </submittedName>
</protein>
<dbReference type="RefSeq" id="WP_386764559.1">
    <property type="nucleotide sequence ID" value="NZ_JBHSTI010000008.1"/>
</dbReference>
<keyword evidence="2" id="KW-0812">Transmembrane</keyword>
<evidence type="ECO:0000313" key="3">
    <source>
        <dbReference type="EMBL" id="MFC6237341.1"/>
    </source>
</evidence>
<dbReference type="EMBL" id="JBHSTI010000008">
    <property type="protein sequence ID" value="MFC6237341.1"/>
    <property type="molecule type" value="Genomic_DNA"/>
</dbReference>
<gene>
    <name evidence="3" type="ORF">ACFQGU_05600</name>
</gene>
<dbReference type="Proteomes" id="UP001596138">
    <property type="component" value="Unassembled WGS sequence"/>
</dbReference>
<keyword evidence="4" id="KW-1185">Reference proteome</keyword>
<feature type="region of interest" description="Disordered" evidence="1">
    <location>
        <begin position="1"/>
        <end position="50"/>
    </location>
</feature>
<keyword evidence="2" id="KW-0472">Membrane</keyword>
<name>A0ABW1SY57_9ACTN</name>
<proteinExistence type="predicted"/>
<feature type="compositionally biased region" description="Polar residues" evidence="1">
    <location>
        <begin position="1"/>
        <end position="11"/>
    </location>
</feature>
<sequence>MADSDGSTGSESIDGAPPISWESPTSMSPLETLHGGGSPDVLPAAEPRAPRSRRPWLVGTALGVVLLLIVGGVAAAVLLNRPDVKLQRALSATTDRPSGSMTVSVRVADIGDAAAQEMLDNGAVRVAWDKGSDTQQYVLLMNGEAAVDLVVAPESLVVAQNLTALGMPEVESLLDSMTELGTTMGPDGEAFVKFAEGSPLRIATGPDSAFGKLMKETESLGGSQPKPDDAKVQALADKIQQSVRDHVTVTEQGSDDNGDHLRATVPIKAVVADVIPAVEDLVGESAPDDALSEIPGDPQLVVDVWVKDGVVTRMEIPLGELARQTGDGSAPDMTLVVEMSEQGVTMPSGTIVDLPDSLFDDLGGGLLGGGLLGSGTGGLDSSGDTGFGVDPMLDSGL</sequence>